<dbReference type="RefSeq" id="WP_377929276.1">
    <property type="nucleotide sequence ID" value="NZ_JBHUEM010000028.1"/>
</dbReference>
<name>A0ABW4LSL7_9BACI</name>
<protein>
    <recommendedName>
        <fullName evidence="4">DUF4021 domain-containing protein</fullName>
    </recommendedName>
</protein>
<sequence length="48" mass="5486">MKKQEQSEQKETEEMNHSIDDGLNVFVQTVNNMTGLDKSNDGVMNNKE</sequence>
<organism evidence="2 3">
    <name type="scientific">Bacillus salitolerans</name>
    <dbReference type="NCBI Taxonomy" id="1437434"/>
    <lineage>
        <taxon>Bacteria</taxon>
        <taxon>Bacillati</taxon>
        <taxon>Bacillota</taxon>
        <taxon>Bacilli</taxon>
        <taxon>Bacillales</taxon>
        <taxon>Bacillaceae</taxon>
        <taxon>Bacillus</taxon>
    </lineage>
</organism>
<reference evidence="3" key="1">
    <citation type="journal article" date="2019" name="Int. J. Syst. Evol. Microbiol.">
        <title>The Global Catalogue of Microorganisms (GCM) 10K type strain sequencing project: providing services to taxonomists for standard genome sequencing and annotation.</title>
        <authorList>
            <consortium name="The Broad Institute Genomics Platform"/>
            <consortium name="The Broad Institute Genome Sequencing Center for Infectious Disease"/>
            <person name="Wu L."/>
            <person name="Ma J."/>
        </authorList>
    </citation>
    <scope>NUCLEOTIDE SEQUENCE [LARGE SCALE GENOMIC DNA]</scope>
    <source>
        <strain evidence="3">CCUG 49339</strain>
    </source>
</reference>
<feature type="region of interest" description="Disordered" evidence="1">
    <location>
        <begin position="1"/>
        <end position="22"/>
    </location>
</feature>
<feature type="compositionally biased region" description="Basic and acidic residues" evidence="1">
    <location>
        <begin position="1"/>
        <end position="20"/>
    </location>
</feature>
<evidence type="ECO:0000313" key="3">
    <source>
        <dbReference type="Proteomes" id="UP001597214"/>
    </source>
</evidence>
<keyword evidence="3" id="KW-1185">Reference proteome</keyword>
<gene>
    <name evidence="2" type="ORF">ACFSCX_16115</name>
</gene>
<evidence type="ECO:0000313" key="2">
    <source>
        <dbReference type="EMBL" id="MFD1738061.1"/>
    </source>
</evidence>
<evidence type="ECO:0000256" key="1">
    <source>
        <dbReference type="SAM" id="MobiDB-lite"/>
    </source>
</evidence>
<accession>A0ABW4LSL7</accession>
<evidence type="ECO:0008006" key="4">
    <source>
        <dbReference type="Google" id="ProtNLM"/>
    </source>
</evidence>
<proteinExistence type="predicted"/>
<dbReference type="Proteomes" id="UP001597214">
    <property type="component" value="Unassembled WGS sequence"/>
</dbReference>
<comment type="caution">
    <text evidence="2">The sequence shown here is derived from an EMBL/GenBank/DDBJ whole genome shotgun (WGS) entry which is preliminary data.</text>
</comment>
<dbReference type="EMBL" id="JBHUEM010000028">
    <property type="protein sequence ID" value="MFD1738061.1"/>
    <property type="molecule type" value="Genomic_DNA"/>
</dbReference>